<feature type="transmembrane region" description="Helical" evidence="1">
    <location>
        <begin position="23"/>
        <end position="50"/>
    </location>
</feature>
<name>A0A1F6ETJ4_9BACT</name>
<evidence type="ECO:0000256" key="1">
    <source>
        <dbReference type="SAM" id="Phobius"/>
    </source>
</evidence>
<reference evidence="3 4" key="1">
    <citation type="journal article" date="2016" name="Nat. Commun.">
        <title>Thousands of microbial genomes shed light on interconnected biogeochemical processes in an aquifer system.</title>
        <authorList>
            <person name="Anantharaman K."/>
            <person name="Brown C.T."/>
            <person name="Hug L.A."/>
            <person name="Sharon I."/>
            <person name="Castelle C.J."/>
            <person name="Probst A.J."/>
            <person name="Thomas B.C."/>
            <person name="Singh A."/>
            <person name="Wilkins M.J."/>
            <person name="Karaoz U."/>
            <person name="Brodie E.L."/>
            <person name="Williams K.H."/>
            <person name="Hubbard S.S."/>
            <person name="Banfield J.F."/>
        </authorList>
    </citation>
    <scope>NUCLEOTIDE SEQUENCE [LARGE SCALE GENOMIC DNA]</scope>
</reference>
<keyword evidence="1" id="KW-1133">Transmembrane helix</keyword>
<dbReference type="EMBL" id="MFMC01000031">
    <property type="protein sequence ID" value="OGG76947.1"/>
    <property type="molecule type" value="Genomic_DNA"/>
</dbReference>
<dbReference type="InterPro" id="IPR058058">
    <property type="entry name" value="CBU_0592-like"/>
</dbReference>
<dbReference type="Pfam" id="PF26604">
    <property type="entry name" value="CBU_0592"/>
    <property type="match status" value="1"/>
</dbReference>
<organism evidence="3 4">
    <name type="scientific">Candidatus Kaiserbacteria bacterium RIFCSPLOWO2_01_FULL_54_24</name>
    <dbReference type="NCBI Taxonomy" id="1798515"/>
    <lineage>
        <taxon>Bacteria</taxon>
        <taxon>Candidatus Kaiseribacteriota</taxon>
    </lineage>
</organism>
<evidence type="ECO:0000313" key="4">
    <source>
        <dbReference type="Proteomes" id="UP000177215"/>
    </source>
</evidence>
<sequence>MRPNSVGISEEANMNLAELYATFYAAVVTMTLTAWLGWVGVTLIFSAFMLNSHHVLKSSSRLYLAMNIAGSALFGYDLFTKESWSGVTLQTVWILIAISAAMRKKAAG</sequence>
<keyword evidence="1" id="KW-0812">Transmembrane</keyword>
<protein>
    <recommendedName>
        <fullName evidence="2">CBU-0592-like domain-containing protein</fullName>
    </recommendedName>
</protein>
<accession>A0A1F6ETJ4</accession>
<gene>
    <name evidence="3" type="ORF">A3B35_00910</name>
</gene>
<comment type="caution">
    <text evidence="3">The sequence shown here is derived from an EMBL/GenBank/DDBJ whole genome shotgun (WGS) entry which is preliminary data.</text>
</comment>
<feature type="domain" description="CBU-0592-like" evidence="2">
    <location>
        <begin position="34"/>
        <end position="103"/>
    </location>
</feature>
<evidence type="ECO:0000313" key="3">
    <source>
        <dbReference type="EMBL" id="OGG76947.1"/>
    </source>
</evidence>
<keyword evidence="1" id="KW-0472">Membrane</keyword>
<evidence type="ECO:0000259" key="2">
    <source>
        <dbReference type="Pfam" id="PF26604"/>
    </source>
</evidence>
<proteinExistence type="predicted"/>
<feature type="transmembrane region" description="Helical" evidence="1">
    <location>
        <begin position="85"/>
        <end position="102"/>
    </location>
</feature>
<dbReference type="Proteomes" id="UP000177215">
    <property type="component" value="Unassembled WGS sequence"/>
</dbReference>
<dbReference type="NCBIfam" id="NF047864">
    <property type="entry name" value="CBU_0592_membra"/>
    <property type="match status" value="1"/>
</dbReference>
<dbReference type="AlphaFoldDB" id="A0A1F6ETJ4"/>